<dbReference type="EC" id="3.2.1.25" evidence="2"/>
<gene>
    <name evidence="6" type="ORF">Cph01nite_18020</name>
</gene>
<evidence type="ECO:0000259" key="5">
    <source>
        <dbReference type="Pfam" id="PF22666"/>
    </source>
</evidence>
<accession>A0ABQ4DL08</accession>
<dbReference type="SUPFAM" id="SSF49303">
    <property type="entry name" value="beta-Galactosidase/glucuronidase domain"/>
    <property type="match status" value="1"/>
</dbReference>
<name>A0ABQ4DL08_9CELL</name>
<dbReference type="InterPro" id="IPR054593">
    <property type="entry name" value="Beta-mannosidase-like_N2"/>
</dbReference>
<dbReference type="SUPFAM" id="SSF49785">
    <property type="entry name" value="Galactose-binding domain-like"/>
    <property type="match status" value="1"/>
</dbReference>
<dbReference type="PANTHER" id="PTHR43730">
    <property type="entry name" value="BETA-MANNOSIDASE"/>
    <property type="match status" value="1"/>
</dbReference>
<keyword evidence="7" id="KW-1185">Reference proteome</keyword>
<evidence type="ECO:0000256" key="2">
    <source>
        <dbReference type="ARBA" id="ARBA00012754"/>
    </source>
</evidence>
<organism evidence="6 7">
    <name type="scientific">Cellulomonas phragmiteti</name>
    <dbReference type="NCBI Taxonomy" id="478780"/>
    <lineage>
        <taxon>Bacteria</taxon>
        <taxon>Bacillati</taxon>
        <taxon>Actinomycetota</taxon>
        <taxon>Actinomycetes</taxon>
        <taxon>Micrococcales</taxon>
        <taxon>Cellulomonadaceae</taxon>
        <taxon>Cellulomonas</taxon>
    </lineage>
</organism>
<feature type="domain" description="Beta-mannosidase-like galactose-binding" evidence="5">
    <location>
        <begin position="34"/>
        <end position="189"/>
    </location>
</feature>
<protein>
    <recommendedName>
        <fullName evidence="2">beta-mannosidase</fullName>
        <ecNumber evidence="2">3.2.1.25</ecNumber>
    </recommendedName>
</protein>
<dbReference type="InterPro" id="IPR017853">
    <property type="entry name" value="GH"/>
</dbReference>
<reference evidence="6 7" key="1">
    <citation type="submission" date="2021-01" db="EMBL/GenBank/DDBJ databases">
        <title>Whole genome shotgun sequence of Cellulomonas phragmiteti NBRC 110785.</title>
        <authorList>
            <person name="Komaki H."/>
            <person name="Tamura T."/>
        </authorList>
    </citation>
    <scope>NUCLEOTIDE SEQUENCE [LARGE SCALE GENOMIC DNA]</scope>
    <source>
        <strain evidence="6 7">NBRC 110785</strain>
    </source>
</reference>
<dbReference type="InterPro" id="IPR036156">
    <property type="entry name" value="Beta-gal/glucu_dom_sf"/>
</dbReference>
<dbReference type="PANTHER" id="PTHR43730:SF1">
    <property type="entry name" value="BETA-MANNOSIDASE"/>
    <property type="match status" value="1"/>
</dbReference>
<evidence type="ECO:0000256" key="4">
    <source>
        <dbReference type="ARBA" id="ARBA00023295"/>
    </source>
</evidence>
<dbReference type="Gene3D" id="2.60.40.10">
    <property type="entry name" value="Immunoglobulins"/>
    <property type="match status" value="1"/>
</dbReference>
<dbReference type="EMBL" id="BONP01000009">
    <property type="protein sequence ID" value="GIG40040.1"/>
    <property type="molecule type" value="Genomic_DNA"/>
</dbReference>
<proteinExistence type="predicted"/>
<sequence>MTHDVLAEGWTLTAVASTLPADLPAALAHHLRSGVPAHVPGTTHTDLLAAGLIDDPYVDRHEEELAWMKRVDWVYERPLAAAPATAGERVDLVLEGVDTVATVSLGAARLAATANQHRTYRVDLRDHLRPGTQTLRVEIASALTYAEAEAARLGPRPRAYAQPFHMVRKMACSFGWDWGPDLQTAGLWRPVRVERWRVARLATVRPLVTVEPDGTGVVHVHVDVERSGLPGGGVPLVVTARVAGAEAVAEIGTGSTGATARLEVPHAPLWWPVGHGAQPLHDLHVELRAADPAAPAGPRGTGPLLGTWSRRIGFRTVELDTAPDDHGAAFTLRVNGRSVFVRGASWIPDDHLLTRVTRSRLAGRLDQALGARLNLLRVWGGGTYESEDFYELCDERGLLVWQDFLLACAAYPEESPLREEIEAEAREHVARLTPHPSLVLWNGGNENLWGFRDWGWREELDGRTWGHRYATEILPAVVAELDPTRPYVANSPASPGFDLDEVHPNDLDHGSHHQWEVWNRVDYTAYRDDVPRFCSEFGFQGPATWATLQRAVRAQDGSVAGKEHPTFLLHQKAEDGTGKLDRGMAPHLGVPTDFTDWLWAAQLNQARAVRFAVEHYRSWWPTTAGAIVWQLNDCWPVTSWAAIDGDGRPKPMWWALRAAFAERLVTIQPRDGRESLVAVNDTPVLWKGVAVLERQTLDGVVLARSELALTVGAWSVGTFPVPPVVRTPDDPTREVLVVTLDRRRAVHTWLEDVDLALDPAAYDARVHPVQDGYDVEVTARSLVRDLTLLVDRLDPDAAVDEALVTLPAGARTTFRVRTAAVLDPSELVAPPVLRSANDVVVPAHRVGS</sequence>
<dbReference type="InterPro" id="IPR050887">
    <property type="entry name" value="Beta-mannosidase_GH2"/>
</dbReference>
<dbReference type="SUPFAM" id="SSF51445">
    <property type="entry name" value="(Trans)glycosidases"/>
    <property type="match status" value="1"/>
</dbReference>
<dbReference type="Gene3D" id="2.60.120.260">
    <property type="entry name" value="Galactose-binding domain-like"/>
    <property type="match status" value="1"/>
</dbReference>
<dbReference type="InterPro" id="IPR013783">
    <property type="entry name" value="Ig-like_fold"/>
</dbReference>
<dbReference type="RefSeq" id="WP_203673459.1">
    <property type="nucleotide sequence ID" value="NZ_BONP01000009.1"/>
</dbReference>
<comment type="caution">
    <text evidence="6">The sequence shown here is derived from an EMBL/GenBank/DDBJ whole genome shotgun (WGS) entry which is preliminary data.</text>
</comment>
<evidence type="ECO:0000313" key="7">
    <source>
        <dbReference type="Proteomes" id="UP000614741"/>
    </source>
</evidence>
<dbReference type="Proteomes" id="UP000614741">
    <property type="component" value="Unassembled WGS sequence"/>
</dbReference>
<keyword evidence="3" id="KW-0378">Hydrolase</keyword>
<keyword evidence="4" id="KW-0326">Glycosidase</keyword>
<evidence type="ECO:0000256" key="1">
    <source>
        <dbReference type="ARBA" id="ARBA00000829"/>
    </source>
</evidence>
<dbReference type="Gene3D" id="3.20.20.80">
    <property type="entry name" value="Glycosidases"/>
    <property type="match status" value="1"/>
</dbReference>
<comment type="catalytic activity">
    <reaction evidence="1">
        <text>Hydrolysis of terminal, non-reducing beta-D-mannose residues in beta-D-mannosides.</text>
        <dbReference type="EC" id="3.2.1.25"/>
    </reaction>
</comment>
<dbReference type="Pfam" id="PF22666">
    <property type="entry name" value="Glyco_hydro_2_N2"/>
    <property type="match status" value="1"/>
</dbReference>
<evidence type="ECO:0000256" key="3">
    <source>
        <dbReference type="ARBA" id="ARBA00022801"/>
    </source>
</evidence>
<dbReference type="InterPro" id="IPR008979">
    <property type="entry name" value="Galactose-bd-like_sf"/>
</dbReference>
<evidence type="ECO:0000313" key="6">
    <source>
        <dbReference type="EMBL" id="GIG40040.1"/>
    </source>
</evidence>